<dbReference type="GO" id="GO:0032259">
    <property type="term" value="P:methylation"/>
    <property type="evidence" value="ECO:0007669"/>
    <property type="project" value="UniProtKB-KW"/>
</dbReference>
<dbReference type="EC" id="2.1.1.190" evidence="6"/>
<dbReference type="OrthoDB" id="9804590at2"/>
<dbReference type="AlphaFoldDB" id="A0A3E3K4S7"/>
<dbReference type="GO" id="GO:0008173">
    <property type="term" value="F:RNA methyltransferase activity"/>
    <property type="evidence" value="ECO:0007669"/>
    <property type="project" value="InterPro"/>
</dbReference>
<evidence type="ECO:0000313" key="7">
    <source>
        <dbReference type="Proteomes" id="UP000261080"/>
    </source>
</evidence>
<name>A0A3E3K4S7_9FIRM</name>
<keyword evidence="1 4" id="KW-0489">Methyltransferase</keyword>
<proteinExistence type="inferred from homology"/>
<dbReference type="PROSITE" id="PS51687">
    <property type="entry name" value="SAM_MT_RNA_M5U"/>
    <property type="match status" value="1"/>
</dbReference>
<evidence type="ECO:0000256" key="3">
    <source>
        <dbReference type="ARBA" id="ARBA00022691"/>
    </source>
</evidence>
<protein>
    <submittedName>
        <fullName evidence="6">23S rRNA (Uracil(1939)-C(5))-methyltransferase RlmD</fullName>
        <ecNumber evidence="6">2.1.1.190</ecNumber>
    </submittedName>
</protein>
<dbReference type="Pfam" id="PF05958">
    <property type="entry name" value="tRNA_U5-meth_tr"/>
    <property type="match status" value="1"/>
</dbReference>
<comment type="caution">
    <text evidence="6">The sequence shown here is derived from an EMBL/GenBank/DDBJ whole genome shotgun (WGS) entry which is preliminary data.</text>
</comment>
<evidence type="ECO:0000256" key="2">
    <source>
        <dbReference type="ARBA" id="ARBA00022679"/>
    </source>
</evidence>
<keyword evidence="7" id="KW-1185">Reference proteome</keyword>
<dbReference type="GO" id="GO:0006396">
    <property type="term" value="P:RNA processing"/>
    <property type="evidence" value="ECO:0007669"/>
    <property type="project" value="InterPro"/>
</dbReference>
<accession>A0A3E3K4S7</accession>
<dbReference type="InterPro" id="IPR029063">
    <property type="entry name" value="SAM-dependent_MTases_sf"/>
</dbReference>
<keyword evidence="2 4" id="KW-0808">Transferase</keyword>
<dbReference type="CDD" id="cd02440">
    <property type="entry name" value="AdoMet_MTases"/>
    <property type="match status" value="1"/>
</dbReference>
<feature type="binding site" evidence="4">
    <location>
        <position position="385"/>
    </location>
    <ligand>
        <name>S-adenosyl-L-methionine</name>
        <dbReference type="ChEBI" id="CHEBI:59789"/>
    </ligand>
</feature>
<feature type="binding site" evidence="4">
    <location>
        <position position="340"/>
    </location>
    <ligand>
        <name>S-adenosyl-L-methionine</name>
        <dbReference type="ChEBI" id="CHEBI:59789"/>
    </ligand>
</feature>
<organism evidence="6 7">
    <name type="scientific">Sellimonas intestinalis</name>
    <dbReference type="NCBI Taxonomy" id="1653434"/>
    <lineage>
        <taxon>Bacteria</taxon>
        <taxon>Bacillati</taxon>
        <taxon>Bacillota</taxon>
        <taxon>Clostridia</taxon>
        <taxon>Lachnospirales</taxon>
        <taxon>Lachnospiraceae</taxon>
        <taxon>Sellimonas</taxon>
    </lineage>
</organism>
<dbReference type="PANTHER" id="PTHR11061">
    <property type="entry name" value="RNA M5U METHYLTRANSFERASE"/>
    <property type="match status" value="1"/>
</dbReference>
<dbReference type="PROSITE" id="PS01230">
    <property type="entry name" value="TRMA_1"/>
    <property type="match status" value="1"/>
</dbReference>
<reference evidence="6 7" key="1">
    <citation type="submission" date="2018-08" db="EMBL/GenBank/DDBJ databases">
        <title>A genome reference for cultivated species of the human gut microbiota.</title>
        <authorList>
            <person name="Zou Y."/>
            <person name="Xue W."/>
            <person name="Luo G."/>
        </authorList>
    </citation>
    <scope>NUCLEOTIDE SEQUENCE [LARGE SCALE GENOMIC DNA]</scope>
    <source>
        <strain evidence="6 7">AF37-2AT</strain>
    </source>
</reference>
<dbReference type="Proteomes" id="UP000261080">
    <property type="component" value="Unassembled WGS sequence"/>
</dbReference>
<dbReference type="InterPro" id="IPR010280">
    <property type="entry name" value="U5_MeTrfase_fam"/>
</dbReference>
<dbReference type="InterPro" id="IPR012340">
    <property type="entry name" value="NA-bd_OB-fold"/>
</dbReference>
<evidence type="ECO:0000313" key="6">
    <source>
        <dbReference type="EMBL" id="RGE89714.1"/>
    </source>
</evidence>
<dbReference type="SUPFAM" id="SSF53335">
    <property type="entry name" value="S-adenosyl-L-methionine-dependent methyltransferases"/>
    <property type="match status" value="1"/>
</dbReference>
<evidence type="ECO:0000256" key="1">
    <source>
        <dbReference type="ARBA" id="ARBA00022603"/>
    </source>
</evidence>
<comment type="similarity">
    <text evidence="4">Belongs to the class I-like SAM-binding methyltransferase superfamily. RNA M5U methyltransferase family.</text>
</comment>
<sequence length="461" mass="51669">MKKGTIYEGIVRCVKFPNKGVVSVENGEQEVSVKYAIPGQKVKILVNKVRKGKAEGRILEVLEASPEEMKSPCPHFGMCGGCAYQSLPYEKQLELKENQVRDLLKDRIPDEIFEGIKESPVREAYRNKMEFTFGDEYKDGPLALGMHKRGNFHDIVTVSGCRIVDEDFRKILDCTLAFFAKQEVPFYHRMHHEGYLRHLLVRKAVKTGEILADLITTSSYIGEETLLEGWKKALLNLPLKGTFAGILHTRNDSLADAVKDEGTTTLYGENYFYEELLGLKFKITPFSFFQTNSLGAEVLYETARDYIGDTKNKVVFDLYSGTGTIAQIAASVAKKVVGVEIVKEAVEAARENAALNKLDNCNFWAGDVLKVVDELNEVPDLIILDPPRDGVHPKALEKIIGFGAEKILYISCKPTSLARDLELLKGRGYVPERAGCVDLFPGTVHVESIVLLKRRWENQSI</sequence>
<dbReference type="EMBL" id="QVLX01000001">
    <property type="protein sequence ID" value="RGE89714.1"/>
    <property type="molecule type" value="Genomic_DNA"/>
</dbReference>
<dbReference type="Gene3D" id="3.40.50.150">
    <property type="entry name" value="Vaccinia Virus protein VP39"/>
    <property type="match status" value="1"/>
</dbReference>
<evidence type="ECO:0000256" key="4">
    <source>
        <dbReference type="PROSITE-ProRule" id="PRU01024"/>
    </source>
</evidence>
<feature type="active site" description="Nucleophile" evidence="4">
    <location>
        <position position="412"/>
    </location>
</feature>
<dbReference type="InterPro" id="IPR030390">
    <property type="entry name" value="MeTrfase_TrmA_AS"/>
</dbReference>
<feature type="active site" evidence="5">
    <location>
        <position position="412"/>
    </location>
</feature>
<dbReference type="RefSeq" id="WP_024732858.1">
    <property type="nucleotide sequence ID" value="NZ_CALBAT010000008.1"/>
</dbReference>
<dbReference type="Gene3D" id="2.40.50.140">
    <property type="entry name" value="Nucleic acid-binding proteins"/>
    <property type="match status" value="1"/>
</dbReference>
<evidence type="ECO:0000256" key="5">
    <source>
        <dbReference type="PROSITE-ProRule" id="PRU10015"/>
    </source>
</evidence>
<feature type="binding site" evidence="4">
    <location>
        <position position="319"/>
    </location>
    <ligand>
        <name>S-adenosyl-L-methionine</name>
        <dbReference type="ChEBI" id="CHEBI:59789"/>
    </ligand>
</feature>
<gene>
    <name evidence="6" type="primary">rlmD</name>
    <name evidence="6" type="ORF">DW016_00060</name>
</gene>
<keyword evidence="3 4" id="KW-0949">S-adenosyl-L-methionine</keyword>
<dbReference type="PANTHER" id="PTHR11061:SF30">
    <property type="entry name" value="TRNA (URACIL(54)-C(5))-METHYLTRANSFERASE"/>
    <property type="match status" value="1"/>
</dbReference>
<dbReference type="Gene3D" id="2.40.50.1070">
    <property type="match status" value="1"/>
</dbReference>
<feature type="binding site" evidence="4">
    <location>
        <position position="290"/>
    </location>
    <ligand>
        <name>S-adenosyl-L-methionine</name>
        <dbReference type="ChEBI" id="CHEBI:59789"/>
    </ligand>
</feature>
<dbReference type="NCBIfam" id="TIGR00479">
    <property type="entry name" value="rumA"/>
    <property type="match status" value="1"/>
</dbReference>